<dbReference type="InterPro" id="IPR037185">
    <property type="entry name" value="EmrE-like"/>
</dbReference>
<dbReference type="PANTHER" id="PTHR32322">
    <property type="entry name" value="INNER MEMBRANE TRANSPORTER"/>
    <property type="match status" value="1"/>
</dbReference>
<feature type="transmembrane region" description="Helical" evidence="6">
    <location>
        <begin position="104"/>
        <end position="125"/>
    </location>
</feature>
<evidence type="ECO:0000256" key="3">
    <source>
        <dbReference type="ARBA" id="ARBA00022692"/>
    </source>
</evidence>
<keyword evidence="3 6" id="KW-0812">Transmembrane</keyword>
<organism evidence="8 9">
    <name type="scientific">Aquicella lusitana</name>
    <dbReference type="NCBI Taxonomy" id="254246"/>
    <lineage>
        <taxon>Bacteria</taxon>
        <taxon>Pseudomonadati</taxon>
        <taxon>Pseudomonadota</taxon>
        <taxon>Gammaproteobacteria</taxon>
        <taxon>Legionellales</taxon>
        <taxon>Coxiellaceae</taxon>
        <taxon>Aquicella</taxon>
    </lineage>
</organism>
<feature type="transmembrane region" description="Helical" evidence="6">
    <location>
        <begin position="278"/>
        <end position="296"/>
    </location>
</feature>
<evidence type="ECO:0000256" key="1">
    <source>
        <dbReference type="ARBA" id="ARBA00004141"/>
    </source>
</evidence>
<sequence length="303" mass="33274">MNTALMSPSQLQLRGTLLVALSGMLYGLIGYLGTELFHEHFSVANMLFWRFLIATFWMLGSITLLRKKNSESTQAYSSLVKVILFGAVTYSGGSAFYFMASTHIGTGVGMVIFFSFPVFVTLFAWLFSGWRINKHTFASLVAVVTGLLLLKGQGQYQLDIFGLFFAILAAFCYASYVYGSQHSAKTIDSRLLTFLICFANTVIFLILSCYTHSLSVPVTPVAWCYVLALGIIATAVPIQLLLDGLKYISPVKASILSVLEPVVTVIIGLALLHEKMSYTQSIGVIIVLLGAILIQFERIADHT</sequence>
<comment type="caution">
    <text evidence="8">The sequence shown here is derived from an EMBL/GenBank/DDBJ whole genome shotgun (WGS) entry which is preliminary data.</text>
</comment>
<feature type="transmembrane region" description="Helical" evidence="6">
    <location>
        <begin position="137"/>
        <end position="154"/>
    </location>
</feature>
<accession>A0A370GFU9</accession>
<feature type="transmembrane region" description="Helical" evidence="6">
    <location>
        <begin position="160"/>
        <end position="179"/>
    </location>
</feature>
<keyword evidence="4 6" id="KW-1133">Transmembrane helix</keyword>
<dbReference type="PANTHER" id="PTHR32322:SF2">
    <property type="entry name" value="EAMA DOMAIN-CONTAINING PROTEIN"/>
    <property type="match status" value="1"/>
</dbReference>
<dbReference type="SUPFAM" id="SSF103481">
    <property type="entry name" value="Multidrug resistance efflux transporter EmrE"/>
    <property type="match status" value="2"/>
</dbReference>
<evidence type="ECO:0000256" key="4">
    <source>
        <dbReference type="ARBA" id="ARBA00022989"/>
    </source>
</evidence>
<feature type="transmembrane region" description="Helical" evidence="6">
    <location>
        <begin position="191"/>
        <end position="214"/>
    </location>
</feature>
<reference evidence="8 9" key="1">
    <citation type="submission" date="2018-07" db="EMBL/GenBank/DDBJ databases">
        <title>Genomic Encyclopedia of Type Strains, Phase IV (KMG-IV): sequencing the most valuable type-strain genomes for metagenomic binning, comparative biology and taxonomic classification.</title>
        <authorList>
            <person name="Goeker M."/>
        </authorList>
    </citation>
    <scope>NUCLEOTIDE SEQUENCE [LARGE SCALE GENOMIC DNA]</scope>
    <source>
        <strain evidence="8 9">DSM 16500</strain>
    </source>
</reference>
<evidence type="ECO:0000313" key="9">
    <source>
        <dbReference type="Proteomes" id="UP000254720"/>
    </source>
</evidence>
<comment type="similarity">
    <text evidence="2">Belongs to the EamA transporter family.</text>
</comment>
<feature type="transmembrane region" description="Helical" evidence="6">
    <location>
        <begin position="78"/>
        <end position="98"/>
    </location>
</feature>
<keyword evidence="9" id="KW-1185">Reference proteome</keyword>
<keyword evidence="5 6" id="KW-0472">Membrane</keyword>
<feature type="domain" description="EamA" evidence="7">
    <location>
        <begin position="14"/>
        <end position="150"/>
    </location>
</feature>
<feature type="domain" description="EamA" evidence="7">
    <location>
        <begin position="161"/>
        <end position="294"/>
    </location>
</feature>
<evidence type="ECO:0000259" key="7">
    <source>
        <dbReference type="Pfam" id="PF00892"/>
    </source>
</evidence>
<gene>
    <name evidence="8" type="ORF">C8D86_11420</name>
</gene>
<dbReference type="InterPro" id="IPR050638">
    <property type="entry name" value="AA-Vitamin_Transporters"/>
</dbReference>
<dbReference type="OrthoDB" id="5652448at2"/>
<feature type="transmembrane region" description="Helical" evidence="6">
    <location>
        <begin position="220"/>
        <end position="242"/>
    </location>
</feature>
<evidence type="ECO:0000256" key="2">
    <source>
        <dbReference type="ARBA" id="ARBA00007362"/>
    </source>
</evidence>
<evidence type="ECO:0000256" key="5">
    <source>
        <dbReference type="ARBA" id="ARBA00023136"/>
    </source>
</evidence>
<feature type="transmembrane region" description="Helical" evidence="6">
    <location>
        <begin position="12"/>
        <end position="34"/>
    </location>
</feature>
<dbReference type="GO" id="GO:0016020">
    <property type="term" value="C:membrane"/>
    <property type="evidence" value="ECO:0007669"/>
    <property type="project" value="UniProtKB-SubCell"/>
</dbReference>
<dbReference type="AlphaFoldDB" id="A0A370GFU9"/>
<feature type="transmembrane region" description="Helical" evidence="6">
    <location>
        <begin position="46"/>
        <end position="66"/>
    </location>
</feature>
<feature type="transmembrane region" description="Helical" evidence="6">
    <location>
        <begin position="254"/>
        <end position="272"/>
    </location>
</feature>
<dbReference type="Pfam" id="PF00892">
    <property type="entry name" value="EamA"/>
    <property type="match status" value="2"/>
</dbReference>
<evidence type="ECO:0000313" key="8">
    <source>
        <dbReference type="EMBL" id="RDI42551.1"/>
    </source>
</evidence>
<name>A0A370GFU9_9COXI</name>
<protein>
    <submittedName>
        <fullName evidence="8">Threonine/homoserine efflux transporter RhtA</fullName>
    </submittedName>
</protein>
<dbReference type="RefSeq" id="WP_114834617.1">
    <property type="nucleotide sequence ID" value="NZ_LR699115.1"/>
</dbReference>
<dbReference type="InterPro" id="IPR000620">
    <property type="entry name" value="EamA_dom"/>
</dbReference>
<dbReference type="EMBL" id="QQAX01000014">
    <property type="protein sequence ID" value="RDI42551.1"/>
    <property type="molecule type" value="Genomic_DNA"/>
</dbReference>
<proteinExistence type="inferred from homology"/>
<comment type="subcellular location">
    <subcellularLocation>
        <location evidence="1">Membrane</location>
        <topology evidence="1">Multi-pass membrane protein</topology>
    </subcellularLocation>
</comment>
<evidence type="ECO:0000256" key="6">
    <source>
        <dbReference type="SAM" id="Phobius"/>
    </source>
</evidence>
<dbReference type="Proteomes" id="UP000254720">
    <property type="component" value="Unassembled WGS sequence"/>
</dbReference>